<feature type="compositionally biased region" description="Basic and acidic residues" evidence="1">
    <location>
        <begin position="39"/>
        <end position="55"/>
    </location>
</feature>
<sequence>MQSTRHGTWPRQRSRRPVTTQSWRSFVIRVDLDEMELPQARDADRSATDPPREPPAELPTARHTAAVG</sequence>
<organism evidence="2 3">
    <name type="scientific">Nocardioides daphniae</name>
    <dbReference type="NCBI Taxonomy" id="402297"/>
    <lineage>
        <taxon>Bacteria</taxon>
        <taxon>Bacillati</taxon>
        <taxon>Actinomycetota</taxon>
        <taxon>Actinomycetes</taxon>
        <taxon>Propionibacteriales</taxon>
        <taxon>Nocardioidaceae</taxon>
        <taxon>Nocardioides</taxon>
    </lineage>
</organism>
<reference evidence="3" key="1">
    <citation type="journal article" date="2019" name="Int. J. Syst. Evol. Microbiol.">
        <title>The Global Catalogue of Microorganisms (GCM) 10K type strain sequencing project: providing services to taxonomists for standard genome sequencing and annotation.</title>
        <authorList>
            <consortium name="The Broad Institute Genomics Platform"/>
            <consortium name="The Broad Institute Genome Sequencing Center for Infectious Disease"/>
            <person name="Wu L."/>
            <person name="Ma J."/>
        </authorList>
    </citation>
    <scope>NUCLEOTIDE SEQUENCE [LARGE SCALE GENOMIC DNA]</scope>
    <source>
        <strain evidence="3">CCM 7403</strain>
    </source>
</reference>
<dbReference type="EMBL" id="BMCK01000004">
    <property type="protein sequence ID" value="GGD26898.1"/>
    <property type="molecule type" value="Genomic_DNA"/>
</dbReference>
<evidence type="ECO:0000313" key="3">
    <source>
        <dbReference type="Proteomes" id="UP000630594"/>
    </source>
</evidence>
<evidence type="ECO:0000313" key="2">
    <source>
        <dbReference type="EMBL" id="GGD26898.1"/>
    </source>
</evidence>
<keyword evidence="3" id="KW-1185">Reference proteome</keyword>
<feature type="region of interest" description="Disordered" evidence="1">
    <location>
        <begin position="1"/>
        <end position="68"/>
    </location>
</feature>
<gene>
    <name evidence="2" type="ORF">GCM10007231_27900</name>
</gene>
<evidence type="ECO:0000256" key="1">
    <source>
        <dbReference type="SAM" id="MobiDB-lite"/>
    </source>
</evidence>
<dbReference type="Proteomes" id="UP000630594">
    <property type="component" value="Unassembled WGS sequence"/>
</dbReference>
<accession>A0ABQ1QHM2</accession>
<proteinExistence type="predicted"/>
<comment type="caution">
    <text evidence="2">The sequence shown here is derived from an EMBL/GenBank/DDBJ whole genome shotgun (WGS) entry which is preliminary data.</text>
</comment>
<name>A0ABQ1QHM2_9ACTN</name>
<protein>
    <submittedName>
        <fullName evidence="2">Uncharacterized protein</fullName>
    </submittedName>
</protein>